<dbReference type="Pfam" id="PF00069">
    <property type="entry name" value="Pkinase"/>
    <property type="match status" value="1"/>
</dbReference>
<dbReference type="CDD" id="cd04791">
    <property type="entry name" value="LanC_SerThrkinase"/>
    <property type="match status" value="1"/>
</dbReference>
<dbReference type="GO" id="GO:0031179">
    <property type="term" value="P:peptide modification"/>
    <property type="evidence" value="ECO:0007669"/>
    <property type="project" value="InterPro"/>
</dbReference>
<dbReference type="SMART" id="SM01260">
    <property type="entry name" value="LANC_like"/>
    <property type="match status" value="1"/>
</dbReference>
<dbReference type="SUPFAM" id="SSF56112">
    <property type="entry name" value="Protein kinase-like (PK-like)"/>
    <property type="match status" value="1"/>
</dbReference>
<evidence type="ECO:0000313" key="2">
    <source>
        <dbReference type="EMBL" id="THV29586.1"/>
    </source>
</evidence>
<feature type="domain" description="Protein kinase" evidence="1">
    <location>
        <begin position="230"/>
        <end position="502"/>
    </location>
</feature>
<name>A0A4V4HPE3_9ACTN</name>
<dbReference type="PANTHER" id="PTHR44329">
    <property type="entry name" value="SERINE/THREONINE-PROTEIN KINASE TNNI3K-RELATED"/>
    <property type="match status" value="1"/>
</dbReference>
<dbReference type="PROSITE" id="PS00109">
    <property type="entry name" value="PROTEIN_KINASE_TYR"/>
    <property type="match status" value="1"/>
</dbReference>
<reference evidence="2 3" key="1">
    <citation type="journal article" date="2018" name="Int. J. Syst. Evol. Microbiol.">
        <title>Glycomyces paridis sp. nov., isolated from the medicinal plant Paris polyphylla.</title>
        <authorList>
            <person name="Fang X.M."/>
            <person name="Bai J.L."/>
            <person name="Su J."/>
            <person name="Zhao L.L."/>
            <person name="Liu H.Y."/>
            <person name="Ma B.P."/>
            <person name="Zhang Y.Q."/>
            <person name="Yu L.Y."/>
        </authorList>
    </citation>
    <scope>NUCLEOTIDE SEQUENCE [LARGE SCALE GENOMIC DNA]</scope>
    <source>
        <strain evidence="2 3">CPCC 204357</strain>
    </source>
</reference>
<gene>
    <name evidence="2" type="ORF">E9998_08805</name>
</gene>
<dbReference type="GO" id="GO:0004674">
    <property type="term" value="F:protein serine/threonine kinase activity"/>
    <property type="evidence" value="ECO:0007669"/>
    <property type="project" value="TreeGrafter"/>
</dbReference>
<dbReference type="SUPFAM" id="SSF158745">
    <property type="entry name" value="LanC-like"/>
    <property type="match status" value="1"/>
</dbReference>
<dbReference type="InterPro" id="IPR053524">
    <property type="entry name" value="Aerial_hyphae_peptide-synth"/>
</dbReference>
<protein>
    <recommendedName>
        <fullName evidence="1">Protein kinase domain-containing protein</fullName>
    </recommendedName>
</protein>
<dbReference type="InterPro" id="IPR007822">
    <property type="entry name" value="LANC-like"/>
</dbReference>
<dbReference type="Gene3D" id="1.50.10.20">
    <property type="match status" value="1"/>
</dbReference>
<dbReference type="InterPro" id="IPR011009">
    <property type="entry name" value="Kinase-like_dom_sf"/>
</dbReference>
<dbReference type="InterPro" id="IPR058053">
    <property type="entry name" value="RamC_C"/>
</dbReference>
<dbReference type="PROSITE" id="PS50011">
    <property type="entry name" value="PROTEIN_KINASE_DOM"/>
    <property type="match status" value="1"/>
</dbReference>
<dbReference type="OrthoDB" id="1492512at2"/>
<keyword evidence="3" id="KW-1185">Reference proteome</keyword>
<dbReference type="InterPro" id="IPR051681">
    <property type="entry name" value="Ser/Thr_Kinases-Pseudokinases"/>
</dbReference>
<dbReference type="Pfam" id="PF05147">
    <property type="entry name" value="LANC_like"/>
    <property type="match status" value="1"/>
</dbReference>
<evidence type="ECO:0000259" key="1">
    <source>
        <dbReference type="PROSITE" id="PS50011"/>
    </source>
</evidence>
<organism evidence="2 3">
    <name type="scientific">Glycomyces paridis</name>
    <dbReference type="NCBI Taxonomy" id="2126555"/>
    <lineage>
        <taxon>Bacteria</taxon>
        <taxon>Bacillati</taxon>
        <taxon>Actinomycetota</taxon>
        <taxon>Actinomycetes</taxon>
        <taxon>Glycomycetales</taxon>
        <taxon>Glycomycetaceae</taxon>
        <taxon>Glycomyces</taxon>
    </lineage>
</organism>
<proteinExistence type="predicted"/>
<dbReference type="SMART" id="SM00220">
    <property type="entry name" value="S_TKc"/>
    <property type="match status" value="1"/>
</dbReference>
<comment type="caution">
    <text evidence="2">The sequence shown here is derived from an EMBL/GenBank/DDBJ whole genome shotgun (WGS) entry which is preliminary data.</text>
</comment>
<dbReference type="AlphaFoldDB" id="A0A4V4HPE3"/>
<dbReference type="InterPro" id="IPR057929">
    <property type="entry name" value="RamC_N"/>
</dbReference>
<sequence length="895" mass="96723">MAQLDPRLLALYAHGPGPWFADHAERPIDPEFLIVARRHLGAGARFRRMGGWVCVDLRDEQIEQGWKIHVSATNTDAAEVLERTVQVLAPMGVDFKFQADAAWLSTTNGRSTPRGNGCKFITAFPLSEEECREALERLHSRLDGFEGPRILSDRRFRDSRVVHYRYGGHRSIARLDPSGGSHMMMRDPRSGELVADERPPYWSQPDWIDGDPFADEAPEEFADFVLGGRFRVEAALRFTNGGGVYIGTDLESGRKVLIKEARPGTDTVPGSDVDSIGLRRNEYEFLDRVRDAEVAVEPIAFFLQEDHAFLVTEYLERAVHLQGFVSGSQPPESRATAAETASFIEVLLEVWRRVAGHLELLHDRGVVHGDVSATNVMLVLDEDGAVRDVRLIDFEAASPPDRHDVPCVVTPGFSPPNLREDRVPRFANDVFAFGAVVLSCLSIATEPAVQDRDRMIGLLRGLGADMPLPEGLTDLIGDMTEADPRRRPTAAEVRVALERMRVRRPARAAAPRTAERERIDLARVVSGITAAATPGSDARCFPADPILFHTNPFSIAYGAAGVLRALAYLGEEAPPGTLSWLLERGIDPDRCPPGLYTGIAGIAWACLDLGLDEYARDLMDLANRHPLVGASSDVFAGDAGIVLADLHFWDRTSDEAYLEAAVKAAVGLQEAPASDLLGFAHGAGGSALALLYAGEAAADDGLSAAGLAQMLDCIGHARAVPGGFRSMPESRLPRRVEILSPYWSGGSAGVGAAALRFATRRPEEALLAFVDDAIADSTRKYTFMPGHATGLAGLGDFLLDAYRYTGRTDALEGARTVADGIALFARTEGPHVLFPGSQLLRHSTDFSTGAAGVAMFLHRLESIETAADPGPVQMLPRLLAPPAVAQGPDGAEAPA</sequence>
<dbReference type="Proteomes" id="UP000305792">
    <property type="component" value="Unassembled WGS sequence"/>
</dbReference>
<dbReference type="EMBL" id="STGX01000005">
    <property type="protein sequence ID" value="THV29586.1"/>
    <property type="molecule type" value="Genomic_DNA"/>
</dbReference>
<dbReference type="Pfam" id="PF25816">
    <property type="entry name" value="RamC_N"/>
    <property type="match status" value="1"/>
</dbReference>
<dbReference type="InterPro" id="IPR008266">
    <property type="entry name" value="Tyr_kinase_AS"/>
</dbReference>
<evidence type="ECO:0000313" key="3">
    <source>
        <dbReference type="Proteomes" id="UP000305792"/>
    </source>
</evidence>
<dbReference type="RefSeq" id="WP_136529329.1">
    <property type="nucleotide sequence ID" value="NZ_STGX01000005.1"/>
</dbReference>
<dbReference type="Gene3D" id="1.10.510.10">
    <property type="entry name" value="Transferase(Phosphotransferase) domain 1"/>
    <property type="match status" value="1"/>
</dbReference>
<dbReference type="NCBIfam" id="NF038151">
    <property type="entry name" value="lanthi_synth_III"/>
    <property type="match status" value="1"/>
</dbReference>
<accession>A0A4V4HPE3</accession>
<dbReference type="GO" id="GO:0005524">
    <property type="term" value="F:ATP binding"/>
    <property type="evidence" value="ECO:0007669"/>
    <property type="project" value="InterPro"/>
</dbReference>
<dbReference type="InterPro" id="IPR000719">
    <property type="entry name" value="Prot_kinase_dom"/>
</dbReference>